<organism evidence="7 8">
    <name type="scientific">Paenibacillus shirakamiensis</name>
    <dbReference type="NCBI Taxonomy" id="1265935"/>
    <lineage>
        <taxon>Bacteria</taxon>
        <taxon>Bacillati</taxon>
        <taxon>Bacillota</taxon>
        <taxon>Bacilli</taxon>
        <taxon>Bacillales</taxon>
        <taxon>Paenibacillaceae</taxon>
        <taxon>Paenibacillus</taxon>
    </lineage>
</organism>
<accession>A0ABS4JH38</accession>
<dbReference type="Proteomes" id="UP001519288">
    <property type="component" value="Unassembled WGS sequence"/>
</dbReference>
<dbReference type="CDD" id="cd03112">
    <property type="entry name" value="CobW-like"/>
    <property type="match status" value="1"/>
</dbReference>
<gene>
    <name evidence="7" type="ORF">J2Z69_002066</name>
</gene>
<dbReference type="InterPro" id="IPR036627">
    <property type="entry name" value="CobW-likC_sf"/>
</dbReference>
<dbReference type="InterPro" id="IPR011629">
    <property type="entry name" value="CobW-like_C"/>
</dbReference>
<dbReference type="PANTHER" id="PTHR13748">
    <property type="entry name" value="COBW-RELATED"/>
    <property type="match status" value="1"/>
</dbReference>
<dbReference type="Gene3D" id="3.40.50.300">
    <property type="entry name" value="P-loop containing nucleotide triphosphate hydrolases"/>
    <property type="match status" value="1"/>
</dbReference>
<dbReference type="InterPro" id="IPR003495">
    <property type="entry name" value="CobW/HypB/UreG_nucleotide-bd"/>
</dbReference>
<protein>
    <submittedName>
        <fullName evidence="7">G3E family GTPase</fullName>
    </submittedName>
</protein>
<keyword evidence="3" id="KW-0143">Chaperone</keyword>
<dbReference type="EMBL" id="JAGGLD010000003">
    <property type="protein sequence ID" value="MBP2001023.1"/>
    <property type="molecule type" value="Genomic_DNA"/>
</dbReference>
<evidence type="ECO:0000313" key="7">
    <source>
        <dbReference type="EMBL" id="MBP2001023.1"/>
    </source>
</evidence>
<dbReference type="PANTHER" id="PTHR13748:SF62">
    <property type="entry name" value="COBW DOMAIN-CONTAINING PROTEIN"/>
    <property type="match status" value="1"/>
</dbReference>
<name>A0ABS4JH38_9BACL</name>
<evidence type="ECO:0000256" key="2">
    <source>
        <dbReference type="ARBA" id="ARBA00022801"/>
    </source>
</evidence>
<evidence type="ECO:0000256" key="1">
    <source>
        <dbReference type="ARBA" id="ARBA00022741"/>
    </source>
</evidence>
<dbReference type="RefSeq" id="WP_209861684.1">
    <property type="nucleotide sequence ID" value="NZ_JAGGLD010000003.1"/>
</dbReference>
<dbReference type="InterPro" id="IPR027417">
    <property type="entry name" value="P-loop_NTPase"/>
</dbReference>
<dbReference type="SUPFAM" id="SSF52540">
    <property type="entry name" value="P-loop containing nucleoside triphosphate hydrolases"/>
    <property type="match status" value="1"/>
</dbReference>
<evidence type="ECO:0000256" key="4">
    <source>
        <dbReference type="ARBA" id="ARBA00034320"/>
    </source>
</evidence>
<comment type="catalytic activity">
    <reaction evidence="5">
        <text>GTP + H2O = GDP + phosphate + H(+)</text>
        <dbReference type="Rhea" id="RHEA:19669"/>
        <dbReference type="ChEBI" id="CHEBI:15377"/>
        <dbReference type="ChEBI" id="CHEBI:15378"/>
        <dbReference type="ChEBI" id="CHEBI:37565"/>
        <dbReference type="ChEBI" id="CHEBI:43474"/>
        <dbReference type="ChEBI" id="CHEBI:58189"/>
    </reaction>
    <physiologicalReaction direction="left-to-right" evidence="5">
        <dbReference type="Rhea" id="RHEA:19670"/>
    </physiologicalReaction>
</comment>
<evidence type="ECO:0000256" key="3">
    <source>
        <dbReference type="ARBA" id="ARBA00023186"/>
    </source>
</evidence>
<sequence>MIYPDTRTPVYILSGFLGSGKTTLLQQFINYWKPKGLRPAVIMNEVGDVNLDGLLVQNEIPMAEMLSGCICCSIKQDLAVEMSELIRKEKPDVVIIEATGIANPMEVLDAVAEAALYLPLRIQPMITVVDAPHLLELAHSQKGKSFRLMQDQIRCGSTIILNKVDRVEHQEQQECRELLGRWNTFARIVPAIRCNVDLDELITASSQDIEDVKLSPSHATGLVHPSHEHVTVFTYYFEGEVDSNQFESFIKELPRDIYRGKGVVNFTDTASRFLFQYAYRELDYMKISPDEQVPNVAVFIGEHFDKQALAKQLEKLEIKK</sequence>
<dbReference type="InterPro" id="IPR051316">
    <property type="entry name" value="Zinc-reg_GTPase_activator"/>
</dbReference>
<proteinExistence type="inferred from homology"/>
<evidence type="ECO:0000259" key="6">
    <source>
        <dbReference type="SMART" id="SM00833"/>
    </source>
</evidence>
<evidence type="ECO:0000313" key="8">
    <source>
        <dbReference type="Proteomes" id="UP001519288"/>
    </source>
</evidence>
<dbReference type="SMART" id="SM00833">
    <property type="entry name" value="CobW_C"/>
    <property type="match status" value="1"/>
</dbReference>
<dbReference type="SUPFAM" id="SSF90002">
    <property type="entry name" value="Hypothetical protein YjiA, C-terminal domain"/>
    <property type="match status" value="1"/>
</dbReference>
<comment type="similarity">
    <text evidence="4">Belongs to the SIMIBI class G3E GTPase family. ZNG1 subfamily.</text>
</comment>
<dbReference type="Gene3D" id="3.30.1220.10">
    <property type="entry name" value="CobW-like, C-terminal domain"/>
    <property type="match status" value="1"/>
</dbReference>
<comment type="caution">
    <text evidence="7">The sequence shown here is derived from an EMBL/GenBank/DDBJ whole genome shotgun (WGS) entry which is preliminary data.</text>
</comment>
<dbReference type="Pfam" id="PF02492">
    <property type="entry name" value="cobW"/>
    <property type="match status" value="1"/>
</dbReference>
<keyword evidence="2" id="KW-0378">Hydrolase</keyword>
<keyword evidence="8" id="KW-1185">Reference proteome</keyword>
<dbReference type="Pfam" id="PF07683">
    <property type="entry name" value="CobW_C"/>
    <property type="match status" value="1"/>
</dbReference>
<keyword evidence="1" id="KW-0547">Nucleotide-binding</keyword>
<evidence type="ECO:0000256" key="5">
    <source>
        <dbReference type="ARBA" id="ARBA00049117"/>
    </source>
</evidence>
<feature type="domain" description="CobW C-terminal" evidence="6">
    <location>
        <begin position="230"/>
        <end position="317"/>
    </location>
</feature>
<reference evidence="7 8" key="1">
    <citation type="submission" date="2021-03" db="EMBL/GenBank/DDBJ databases">
        <title>Genomic Encyclopedia of Type Strains, Phase IV (KMG-IV): sequencing the most valuable type-strain genomes for metagenomic binning, comparative biology and taxonomic classification.</title>
        <authorList>
            <person name="Goeker M."/>
        </authorList>
    </citation>
    <scope>NUCLEOTIDE SEQUENCE [LARGE SCALE GENOMIC DNA]</scope>
    <source>
        <strain evidence="7 8">DSM 26806</strain>
    </source>
</reference>